<dbReference type="AlphaFoldDB" id="A0A2Y9BC98"/>
<reference evidence="2 3" key="1">
    <citation type="submission" date="2018-05" db="EMBL/GenBank/DDBJ databases">
        <title>The Hungate 1000. A catalogue of reference genomes from the rumen microbiome.</title>
        <authorList>
            <person name="Kelly W."/>
        </authorList>
    </citation>
    <scope>NUCLEOTIDE SEQUENCE [LARGE SCALE GENOMIC DNA]</scope>
    <source>
        <strain evidence="2 3">NLAE-zl-C242</strain>
    </source>
</reference>
<feature type="transmembrane region" description="Helical" evidence="1">
    <location>
        <begin position="86"/>
        <end position="106"/>
    </location>
</feature>
<evidence type="ECO:0000313" key="2">
    <source>
        <dbReference type="EMBL" id="PWJ30939.1"/>
    </source>
</evidence>
<proteinExistence type="predicted"/>
<protein>
    <submittedName>
        <fullName evidence="2">Uncharacterized protein</fullName>
    </submittedName>
</protein>
<dbReference type="PROSITE" id="PS51257">
    <property type="entry name" value="PROKAR_LIPOPROTEIN"/>
    <property type="match status" value="1"/>
</dbReference>
<sequence length="174" mass="19953">MKHFYRKHKKLCLCSLAGILFVSSAGCLMHFVYEWSGRNFVLGLFAPVSESTWEHMKLAYFPMLLFFLVEYIFLYKSYPRLLKADLAGILAGTLLIPVIFYTYTGILGTHNLPLDILTFIISAAAGLYVRCRCVLADKRRTHTFYYFICVLVLGVSFLIFTYYPPDLALFVSPV</sequence>
<name>A0A2Y9BC98_9FIRM</name>
<accession>A0A2Y9BC98</accession>
<gene>
    <name evidence="2" type="ORF">A8806_103348</name>
</gene>
<keyword evidence="1" id="KW-1133">Transmembrane helix</keyword>
<dbReference type="EMBL" id="QGDL01000003">
    <property type="protein sequence ID" value="PWJ30939.1"/>
    <property type="molecule type" value="Genomic_DNA"/>
</dbReference>
<evidence type="ECO:0000313" key="3">
    <source>
        <dbReference type="Proteomes" id="UP000245845"/>
    </source>
</evidence>
<dbReference type="Proteomes" id="UP000245845">
    <property type="component" value="Unassembled WGS sequence"/>
</dbReference>
<evidence type="ECO:0000256" key="1">
    <source>
        <dbReference type="SAM" id="Phobius"/>
    </source>
</evidence>
<feature type="transmembrane region" description="Helical" evidence="1">
    <location>
        <begin position="58"/>
        <end position="74"/>
    </location>
</feature>
<organism evidence="2 3">
    <name type="scientific">Faecalicatena orotica</name>
    <dbReference type="NCBI Taxonomy" id="1544"/>
    <lineage>
        <taxon>Bacteria</taxon>
        <taxon>Bacillati</taxon>
        <taxon>Bacillota</taxon>
        <taxon>Clostridia</taxon>
        <taxon>Lachnospirales</taxon>
        <taxon>Lachnospiraceae</taxon>
        <taxon>Faecalicatena</taxon>
    </lineage>
</organism>
<dbReference type="RefSeq" id="WP_109730552.1">
    <property type="nucleotide sequence ID" value="NZ_BAAACK010000004.1"/>
</dbReference>
<feature type="transmembrane region" description="Helical" evidence="1">
    <location>
        <begin position="112"/>
        <end position="131"/>
    </location>
</feature>
<keyword evidence="1" id="KW-0472">Membrane</keyword>
<dbReference type="Pfam" id="PF20122">
    <property type="entry name" value="DUF6512"/>
    <property type="match status" value="1"/>
</dbReference>
<keyword evidence="1" id="KW-0812">Transmembrane</keyword>
<keyword evidence="3" id="KW-1185">Reference proteome</keyword>
<feature type="transmembrane region" description="Helical" evidence="1">
    <location>
        <begin position="143"/>
        <end position="163"/>
    </location>
</feature>
<dbReference type="OrthoDB" id="48209at2"/>
<dbReference type="InterPro" id="IPR045407">
    <property type="entry name" value="DUF6512"/>
</dbReference>
<comment type="caution">
    <text evidence="2">The sequence shown here is derived from an EMBL/GenBank/DDBJ whole genome shotgun (WGS) entry which is preliminary data.</text>
</comment>